<evidence type="ECO:0000313" key="2">
    <source>
        <dbReference type="Proteomes" id="UP000245539"/>
    </source>
</evidence>
<accession>A0A317C102</accession>
<dbReference type="NCBIfam" id="TIGR03986">
    <property type="entry name" value="TIGR03986 family CRISPR-associated RAMP protein"/>
    <property type="match status" value="1"/>
</dbReference>
<name>A0A317C102_9GAMM</name>
<dbReference type="AlphaFoldDB" id="A0A317C102"/>
<proteinExistence type="predicted"/>
<reference evidence="1 2" key="1">
    <citation type="submission" date="2018-05" db="EMBL/GenBank/DDBJ databases">
        <title>Leucothrix arctica sp. nov., isolated from Arctic seawater.</title>
        <authorList>
            <person name="Choi A."/>
            <person name="Baek K."/>
        </authorList>
    </citation>
    <scope>NUCLEOTIDE SEQUENCE [LARGE SCALE GENOMIC DNA]</scope>
    <source>
        <strain evidence="1 2">JCM 18388</strain>
    </source>
</reference>
<dbReference type="InterPro" id="IPR023825">
    <property type="entry name" value="CRISPR-assoc_RAMP_BGP1436"/>
</dbReference>
<evidence type="ECO:0000313" key="1">
    <source>
        <dbReference type="EMBL" id="PWQ92324.1"/>
    </source>
</evidence>
<keyword evidence="2" id="KW-1185">Reference proteome</keyword>
<dbReference type="OrthoDB" id="5362408at2"/>
<sequence>MSNLPDEKITAPYNFAPLSSQVFQPDWQDKVSIDTPMAGGLSGVLNFTITAHSPLLVGEKAHEKAPVEPFTFPDGRYGIPGSSLRGMIRNVLEIASFGKMNFVDDKRYGVRDLTPGARAFYGNHMTETAGRMKFKPKSKSGWLQFNEGRWQILPCEFSRVEHRDIERYLSGQSFAAFLKKRPVADDKYKFWKKAGKSLEVKFTAGGATFQKHKGKELYYSKVGSLGSGSMDGEIVFTGQPGPTKHMEFVFHTEAKAAKEIPERVIQGFLQIYRGADCSMDSSKNKTTDKKLSHWEALQSLDFKHGFPVFYLEKNGVIESLGLSLMYKLAYTNSVGDVIERVQGNYDADKPDLCELIFGYVDEDQGVNSLKGRVSFAHAVCEQASNEVVTKQYQTILNGPKPTYYPNYIVQKHKDGELEGKGYTTLMAADAEIRGWKRYPVRPGFEVATLSKDQQANKDIQVSLKPLMAKPALSFRSKLRFHNLSQCELGALVWAMEWGGNTQLRHSLGMAKSFGFGQVSITLDTEDTQYLEANDFSDTPALDDCVGSFVKTMDDFCNEAAIPGGWEACEQLLQLRGMANPENAPGLPGRLKHLDLNGGGKWNEFVTAKKEGKVLESYMPSSLPSAPSGSGVIVSNGAWDNSDAGKWLRDTVTEISERTNSPVKNVLHAKGLAEQWSLLEDAELKQAVLVQIKKYWQTQDWWGEPHGKSAIKAHRIYSAE</sequence>
<comment type="caution">
    <text evidence="1">The sequence shown here is derived from an EMBL/GenBank/DDBJ whole genome shotgun (WGS) entry which is preliminary data.</text>
</comment>
<protein>
    <submittedName>
        <fullName evidence="1">TIGR03986 family CRISPR-associated RAMP protein</fullName>
    </submittedName>
</protein>
<dbReference type="RefSeq" id="WP_109839776.1">
    <property type="nucleotide sequence ID" value="NZ_QGKM01000096.1"/>
</dbReference>
<gene>
    <name evidence="1" type="ORF">DKW60_21790</name>
</gene>
<organism evidence="1 2">
    <name type="scientific">Leucothrix pacifica</name>
    <dbReference type="NCBI Taxonomy" id="1247513"/>
    <lineage>
        <taxon>Bacteria</taxon>
        <taxon>Pseudomonadati</taxon>
        <taxon>Pseudomonadota</taxon>
        <taxon>Gammaproteobacteria</taxon>
        <taxon>Thiotrichales</taxon>
        <taxon>Thiotrichaceae</taxon>
        <taxon>Leucothrix</taxon>
    </lineage>
</organism>
<dbReference type="Proteomes" id="UP000245539">
    <property type="component" value="Unassembled WGS sequence"/>
</dbReference>
<dbReference type="EMBL" id="QGKM01000096">
    <property type="protein sequence ID" value="PWQ92324.1"/>
    <property type="molecule type" value="Genomic_DNA"/>
</dbReference>